<dbReference type="Proteomes" id="UP001175271">
    <property type="component" value="Unassembled WGS sequence"/>
</dbReference>
<dbReference type="InterPro" id="IPR036322">
    <property type="entry name" value="WD40_repeat_dom_sf"/>
</dbReference>
<gene>
    <name evidence="5" type="ORF">QR680_001304</name>
</gene>
<keyword evidence="4" id="KW-0472">Membrane</keyword>
<dbReference type="Gene3D" id="2.130.10.10">
    <property type="entry name" value="YVTN repeat-like/Quinoprotein amine dehydrogenase"/>
    <property type="match status" value="2"/>
</dbReference>
<feature type="region of interest" description="Disordered" evidence="3">
    <location>
        <begin position="41"/>
        <end position="72"/>
    </location>
</feature>
<evidence type="ECO:0008006" key="7">
    <source>
        <dbReference type="Google" id="ProtNLM"/>
    </source>
</evidence>
<proteinExistence type="predicted"/>
<dbReference type="AlphaFoldDB" id="A0AA39LF60"/>
<feature type="transmembrane region" description="Helical" evidence="4">
    <location>
        <begin position="12"/>
        <end position="34"/>
    </location>
</feature>
<accession>A0AA39LF60</accession>
<protein>
    <recommendedName>
        <fullName evidence="7">Transducin beta-like protein 2</fullName>
    </recommendedName>
</protein>
<dbReference type="PROSITE" id="PS50294">
    <property type="entry name" value="WD_REPEATS_REGION"/>
    <property type="match status" value="1"/>
</dbReference>
<dbReference type="SMART" id="SM00320">
    <property type="entry name" value="WD40"/>
    <property type="match status" value="4"/>
</dbReference>
<feature type="compositionally biased region" description="Basic and acidic residues" evidence="3">
    <location>
        <begin position="55"/>
        <end position="66"/>
    </location>
</feature>
<feature type="coiled-coil region" evidence="2">
    <location>
        <begin position="409"/>
        <end position="452"/>
    </location>
</feature>
<dbReference type="PROSITE" id="PS50082">
    <property type="entry name" value="WD_REPEATS_2"/>
    <property type="match status" value="2"/>
</dbReference>
<evidence type="ECO:0000313" key="6">
    <source>
        <dbReference type="Proteomes" id="UP001175271"/>
    </source>
</evidence>
<dbReference type="PANTHER" id="PTHR44321:SF1">
    <property type="entry name" value="TRANSDUCIN BETA-LIKE PROTEIN 2"/>
    <property type="match status" value="1"/>
</dbReference>
<dbReference type="InterPro" id="IPR042410">
    <property type="entry name" value="WBSCR13"/>
</dbReference>
<comment type="caution">
    <text evidence="5">The sequence shown here is derived from an EMBL/GenBank/DDBJ whole genome shotgun (WGS) entry which is preliminary data.</text>
</comment>
<dbReference type="InterPro" id="IPR001680">
    <property type="entry name" value="WD40_rpt"/>
</dbReference>
<reference evidence="5" key="1">
    <citation type="submission" date="2023-06" db="EMBL/GenBank/DDBJ databases">
        <title>Genomic analysis of the entomopathogenic nematode Steinernema hermaphroditum.</title>
        <authorList>
            <person name="Schwarz E.M."/>
            <person name="Heppert J.K."/>
            <person name="Baniya A."/>
            <person name="Schwartz H.T."/>
            <person name="Tan C.-H."/>
            <person name="Antoshechkin I."/>
            <person name="Sternberg P.W."/>
            <person name="Goodrich-Blair H."/>
            <person name="Dillman A.R."/>
        </authorList>
    </citation>
    <scope>NUCLEOTIDE SEQUENCE</scope>
    <source>
        <strain evidence="5">PS9179</strain>
        <tissue evidence="5">Whole animal</tissue>
    </source>
</reference>
<evidence type="ECO:0000313" key="5">
    <source>
        <dbReference type="EMBL" id="KAK0395491.1"/>
    </source>
</evidence>
<keyword evidence="1" id="KW-0853">WD repeat</keyword>
<evidence type="ECO:0000256" key="1">
    <source>
        <dbReference type="PROSITE-ProRule" id="PRU00221"/>
    </source>
</evidence>
<feature type="repeat" description="WD" evidence="1">
    <location>
        <begin position="279"/>
        <end position="311"/>
    </location>
</feature>
<keyword evidence="4" id="KW-0812">Transmembrane</keyword>
<organism evidence="5 6">
    <name type="scientific">Steinernema hermaphroditum</name>
    <dbReference type="NCBI Taxonomy" id="289476"/>
    <lineage>
        <taxon>Eukaryota</taxon>
        <taxon>Metazoa</taxon>
        <taxon>Ecdysozoa</taxon>
        <taxon>Nematoda</taxon>
        <taxon>Chromadorea</taxon>
        <taxon>Rhabditida</taxon>
        <taxon>Tylenchina</taxon>
        <taxon>Panagrolaimomorpha</taxon>
        <taxon>Strongyloidoidea</taxon>
        <taxon>Steinernematidae</taxon>
        <taxon>Steinernema</taxon>
    </lineage>
</organism>
<dbReference type="Pfam" id="PF00400">
    <property type="entry name" value="WD40"/>
    <property type="match status" value="3"/>
</dbReference>
<evidence type="ECO:0000256" key="2">
    <source>
        <dbReference type="SAM" id="Coils"/>
    </source>
</evidence>
<dbReference type="PANTHER" id="PTHR44321">
    <property type="entry name" value="TRANSDUCIN BETA-LIKE PROTEIN 2"/>
    <property type="match status" value="1"/>
</dbReference>
<feature type="repeat" description="WD" evidence="1">
    <location>
        <begin position="91"/>
        <end position="123"/>
    </location>
</feature>
<evidence type="ECO:0000256" key="4">
    <source>
        <dbReference type="SAM" id="Phobius"/>
    </source>
</evidence>
<keyword evidence="2" id="KW-0175">Coiled coil</keyword>
<dbReference type="GO" id="GO:0030968">
    <property type="term" value="P:endoplasmic reticulum unfolded protein response"/>
    <property type="evidence" value="ECO:0007669"/>
    <property type="project" value="TreeGrafter"/>
</dbReference>
<dbReference type="SUPFAM" id="SSF50978">
    <property type="entry name" value="WD40 repeat-like"/>
    <property type="match status" value="1"/>
</dbReference>
<dbReference type="InterPro" id="IPR015943">
    <property type="entry name" value="WD40/YVTN_repeat-like_dom_sf"/>
</dbReference>
<sequence length="455" mass="50747">MAFEESDENLSQIGFLFILVSGLMALVISIAVYTRWDTNKKNERNADSSSEEEEDKKGNKKNDKNIFRKKVKDSKKSAKDSFSHHFLLTNLKGHAAPVLDIDFSSNGKYLVSTCEDRKLLLWNARAFDTNEHVPSVSKVDLDTATRLCFSPDSKSVLVALKGENKLAVYKMAKTTSVKLVPVESITFQPSHTLDICRVGIACTGKYLISASPDNKVVVYGTHGEEYGVIESKLCVLYHAEISPDGRFIGVSGFMPDVFVYEATFTREGQFQAIKKVFELKGHNSSVFSFAFNQDSRRAVTVCKDGFWRLFDTDIRYELGEEAKMISQGEWTVMKTCDPGDVHVAMSPSGKSFAIAANNHVLLVSTNTPNKSIPPVLDIHHAPISSIRISPCGRYIATCGDRIIRIFNNVAEHYSTIVELEQALKEAKNEAARERIDANLYQAKAELKALLKKDHL</sequence>
<dbReference type="EMBL" id="JAUCMV010000005">
    <property type="protein sequence ID" value="KAK0395491.1"/>
    <property type="molecule type" value="Genomic_DNA"/>
</dbReference>
<keyword evidence="4" id="KW-1133">Transmembrane helix</keyword>
<name>A0AA39LF60_9BILA</name>
<dbReference type="GO" id="GO:0005783">
    <property type="term" value="C:endoplasmic reticulum"/>
    <property type="evidence" value="ECO:0007669"/>
    <property type="project" value="TreeGrafter"/>
</dbReference>
<keyword evidence="6" id="KW-1185">Reference proteome</keyword>
<evidence type="ECO:0000256" key="3">
    <source>
        <dbReference type="SAM" id="MobiDB-lite"/>
    </source>
</evidence>